<sequence>RSKKEDQDQTVQPTYFSPPPISPPKPNIKLYPTSLHWQDLVFLPPGQEELTKLTNWEGHHVPIKSEKQKRRPRPDSPTNIFFSTSHITPKTQHQTISNVIALARLGLLATRPRRAHKANKLGRTSCPN</sequence>
<gene>
    <name evidence="2" type="ORF">ACHAXA_000167</name>
</gene>
<reference evidence="2 3" key="1">
    <citation type="submission" date="2024-10" db="EMBL/GenBank/DDBJ databases">
        <title>Updated reference genomes for cyclostephanoid diatoms.</title>
        <authorList>
            <person name="Roberts W.R."/>
            <person name="Alverson A.J."/>
        </authorList>
    </citation>
    <scope>NUCLEOTIDE SEQUENCE [LARGE SCALE GENOMIC DNA]</scope>
    <source>
        <strain evidence="2 3">AJA228-03</strain>
    </source>
</reference>
<evidence type="ECO:0000256" key="1">
    <source>
        <dbReference type="SAM" id="MobiDB-lite"/>
    </source>
</evidence>
<feature type="region of interest" description="Disordered" evidence="1">
    <location>
        <begin position="1"/>
        <end position="27"/>
    </location>
</feature>
<keyword evidence="3" id="KW-1185">Reference proteome</keyword>
<evidence type="ECO:0000313" key="3">
    <source>
        <dbReference type="Proteomes" id="UP001530377"/>
    </source>
</evidence>
<protein>
    <submittedName>
        <fullName evidence="2">Uncharacterized protein</fullName>
    </submittedName>
</protein>
<dbReference type="AlphaFoldDB" id="A0ABD3SC25"/>
<evidence type="ECO:0000313" key="2">
    <source>
        <dbReference type="EMBL" id="KAL3822099.1"/>
    </source>
</evidence>
<accession>A0ABD3SC25</accession>
<organism evidence="2 3">
    <name type="scientific">Cyclostephanos tholiformis</name>
    <dbReference type="NCBI Taxonomy" id="382380"/>
    <lineage>
        <taxon>Eukaryota</taxon>
        <taxon>Sar</taxon>
        <taxon>Stramenopiles</taxon>
        <taxon>Ochrophyta</taxon>
        <taxon>Bacillariophyta</taxon>
        <taxon>Coscinodiscophyceae</taxon>
        <taxon>Thalassiosirophycidae</taxon>
        <taxon>Stephanodiscales</taxon>
        <taxon>Stephanodiscaceae</taxon>
        <taxon>Cyclostephanos</taxon>
    </lineage>
</organism>
<dbReference type="Proteomes" id="UP001530377">
    <property type="component" value="Unassembled WGS sequence"/>
</dbReference>
<comment type="caution">
    <text evidence="2">The sequence shown here is derived from an EMBL/GenBank/DDBJ whole genome shotgun (WGS) entry which is preliminary data.</text>
</comment>
<name>A0ABD3SC25_9STRA</name>
<feature type="non-terminal residue" evidence="2">
    <location>
        <position position="1"/>
    </location>
</feature>
<feature type="compositionally biased region" description="Pro residues" evidence="1">
    <location>
        <begin position="16"/>
        <end position="26"/>
    </location>
</feature>
<dbReference type="EMBL" id="JALLPB020000075">
    <property type="protein sequence ID" value="KAL3822099.1"/>
    <property type="molecule type" value="Genomic_DNA"/>
</dbReference>
<feature type="region of interest" description="Disordered" evidence="1">
    <location>
        <begin position="57"/>
        <end position="79"/>
    </location>
</feature>
<proteinExistence type="predicted"/>
<feature type="compositionally biased region" description="Basic and acidic residues" evidence="1">
    <location>
        <begin position="57"/>
        <end position="66"/>
    </location>
</feature>